<proteinExistence type="predicted"/>
<evidence type="ECO:0000313" key="1">
    <source>
        <dbReference type="EMBL" id="KJF43870.1"/>
    </source>
</evidence>
<keyword evidence="2" id="KW-1185">Reference proteome</keyword>
<accession>A0A0D8JA58</accession>
<dbReference type="STRING" id="1544798.LH29_12440"/>
<gene>
    <name evidence="1" type="ORF">LH29_12440</name>
</gene>
<organism evidence="1 2">
    <name type="scientific">Draconibacterium sediminis</name>
    <dbReference type="NCBI Taxonomy" id="1544798"/>
    <lineage>
        <taxon>Bacteria</taxon>
        <taxon>Pseudomonadati</taxon>
        <taxon>Bacteroidota</taxon>
        <taxon>Bacteroidia</taxon>
        <taxon>Marinilabiliales</taxon>
        <taxon>Prolixibacteraceae</taxon>
        <taxon>Draconibacterium</taxon>
    </lineage>
</organism>
<comment type="caution">
    <text evidence="1">The sequence shown here is derived from an EMBL/GenBank/DDBJ whole genome shotgun (WGS) entry which is preliminary data.</text>
</comment>
<dbReference type="EMBL" id="JRHC01000002">
    <property type="protein sequence ID" value="KJF43870.1"/>
    <property type="molecule type" value="Genomic_DNA"/>
</dbReference>
<evidence type="ECO:0000313" key="2">
    <source>
        <dbReference type="Proteomes" id="UP000032544"/>
    </source>
</evidence>
<dbReference type="AlphaFoldDB" id="A0A0D8JA58"/>
<name>A0A0D8JA58_9BACT</name>
<sequence length="175" mass="19998">MIESLITNKTRLKLLLKFFLNKETTSYLRNLEQEFGESSNAIRLELNRLEQADLLVSNFNGNRKYFRANDNHPLYSEINSILQKTVGLDTVIDKILKNVGDLNEAYLIGDLAIGKASGIIDLLLVGDKIDTRFVVALVSKAEKLVNKKIRYLVLSDKEKTAYLEKQNALHIWSRE</sequence>
<protein>
    <submittedName>
        <fullName evidence="1">Transcriptional regulator</fullName>
    </submittedName>
</protein>
<dbReference type="Gene3D" id="1.10.10.10">
    <property type="entry name" value="Winged helix-like DNA-binding domain superfamily/Winged helix DNA-binding domain"/>
    <property type="match status" value="1"/>
</dbReference>
<dbReference type="InterPro" id="IPR036390">
    <property type="entry name" value="WH_DNA-bd_sf"/>
</dbReference>
<dbReference type="Proteomes" id="UP000032544">
    <property type="component" value="Unassembled WGS sequence"/>
</dbReference>
<reference evidence="1 2" key="1">
    <citation type="submission" date="2014-09" db="EMBL/GenBank/DDBJ databases">
        <title>Draft Genome Sequence of Draconibacterium sp. JN14CK-3.</title>
        <authorList>
            <person name="Dong C."/>
            <person name="Lai Q."/>
            <person name="Shao Z."/>
        </authorList>
    </citation>
    <scope>NUCLEOTIDE SEQUENCE [LARGE SCALE GENOMIC DNA]</scope>
    <source>
        <strain evidence="1 2">JN14CK-3</strain>
    </source>
</reference>
<dbReference type="InterPro" id="IPR036388">
    <property type="entry name" value="WH-like_DNA-bd_sf"/>
</dbReference>
<dbReference type="OrthoDB" id="9793352at2"/>
<dbReference type="SUPFAM" id="SSF46785">
    <property type="entry name" value="Winged helix' DNA-binding domain"/>
    <property type="match status" value="1"/>
</dbReference>
<dbReference type="RefSeq" id="WP_045029933.1">
    <property type="nucleotide sequence ID" value="NZ_JRHC01000002.1"/>
</dbReference>